<proteinExistence type="predicted"/>
<dbReference type="Proteomes" id="UP000710432">
    <property type="component" value="Unassembled WGS sequence"/>
</dbReference>
<protein>
    <submittedName>
        <fullName evidence="1">Interferon-inducible GTPase 1</fullName>
    </submittedName>
</protein>
<name>A0A8J6GL67_MICOH</name>
<organism evidence="1 2">
    <name type="scientific">Microtus ochrogaster</name>
    <name type="common">Prairie vole</name>
    <dbReference type="NCBI Taxonomy" id="79684"/>
    <lineage>
        <taxon>Eukaryota</taxon>
        <taxon>Metazoa</taxon>
        <taxon>Chordata</taxon>
        <taxon>Craniata</taxon>
        <taxon>Vertebrata</taxon>
        <taxon>Euteleostomi</taxon>
        <taxon>Mammalia</taxon>
        <taxon>Eutheria</taxon>
        <taxon>Euarchontoglires</taxon>
        <taxon>Glires</taxon>
        <taxon>Rodentia</taxon>
        <taxon>Myomorpha</taxon>
        <taxon>Muroidea</taxon>
        <taxon>Cricetidae</taxon>
        <taxon>Arvicolinae</taxon>
        <taxon>Microtus</taxon>
    </lineage>
</organism>
<dbReference type="AlphaFoldDB" id="A0A8J6GL67"/>
<dbReference type="EMBL" id="JAATJU010021700">
    <property type="protein sequence ID" value="KAH0512866.1"/>
    <property type="molecule type" value="Genomic_DNA"/>
</dbReference>
<accession>A0A8J6GL67</accession>
<sequence>MRPFFSDASKDEDHEDFDSSVTAYFKKFKAENKIISQETIGCIEFYLTKGNIWGAKSVMSDALRKY</sequence>
<evidence type="ECO:0000313" key="2">
    <source>
        <dbReference type="Proteomes" id="UP000710432"/>
    </source>
</evidence>
<comment type="caution">
    <text evidence="1">The sequence shown here is derived from an EMBL/GenBank/DDBJ whole genome shotgun (WGS) entry which is preliminary data.</text>
</comment>
<gene>
    <name evidence="1" type="ORF">LTLLF_142835</name>
</gene>
<evidence type="ECO:0000313" key="1">
    <source>
        <dbReference type="EMBL" id="KAH0512866.1"/>
    </source>
</evidence>
<reference evidence="1" key="1">
    <citation type="submission" date="2020-03" db="EMBL/GenBank/DDBJ databases">
        <title>Studies in the Genomics of Life Span.</title>
        <authorList>
            <person name="Glass D."/>
        </authorList>
    </citation>
    <scope>NUCLEOTIDE SEQUENCE</scope>
    <source>
        <strain evidence="1">LTLLF</strain>
        <tissue evidence="1">Muscle</tissue>
    </source>
</reference>